<dbReference type="EMBL" id="CAEKDK010000005">
    <property type="protein sequence ID" value="CAB4279156.1"/>
    <property type="molecule type" value="Genomic_DNA"/>
</dbReference>
<dbReference type="Proteomes" id="UP000507222">
    <property type="component" value="Unassembled WGS sequence"/>
</dbReference>
<dbReference type="AlphaFoldDB" id="A0A6J5URC8"/>
<keyword evidence="1" id="KW-0677">Repeat</keyword>
<sequence length="69" mass="7599">MGELEARKLKYATTGTEAILIGILIEGTSLAAKNLRANGITLFKVCEETIKLLGKADMWFFSPEHPIPH</sequence>
<gene>
    <name evidence="3" type="ORF">CURHAP_LOCUS31286</name>
</gene>
<dbReference type="PANTHER" id="PTHR47016">
    <property type="entry name" value="ATP-DEPENDENT CLP PROTEASE ATP-BINDING SUBUNIT CLPT1, CHLOROPLASTIC"/>
    <property type="match status" value="1"/>
</dbReference>
<protein>
    <recommendedName>
        <fullName evidence="2">Clp R domain-containing protein</fullName>
    </recommendedName>
</protein>
<evidence type="ECO:0000313" key="4">
    <source>
        <dbReference type="Proteomes" id="UP000507222"/>
    </source>
</evidence>
<evidence type="ECO:0000259" key="2">
    <source>
        <dbReference type="PROSITE" id="PS51903"/>
    </source>
</evidence>
<dbReference type="Gene3D" id="1.10.1780.10">
    <property type="entry name" value="Clp, N-terminal domain"/>
    <property type="match status" value="1"/>
</dbReference>
<evidence type="ECO:0000313" key="3">
    <source>
        <dbReference type="EMBL" id="CAB4279156.1"/>
    </source>
</evidence>
<proteinExistence type="predicted"/>
<dbReference type="InterPro" id="IPR036628">
    <property type="entry name" value="Clp_N_dom_sf"/>
</dbReference>
<accession>A0A6J5URC8</accession>
<dbReference type="PROSITE" id="PS51903">
    <property type="entry name" value="CLP_R"/>
    <property type="match status" value="1"/>
</dbReference>
<evidence type="ECO:0000256" key="1">
    <source>
        <dbReference type="PROSITE-ProRule" id="PRU01251"/>
    </source>
</evidence>
<organism evidence="3 4">
    <name type="scientific">Prunus armeniaca</name>
    <name type="common">Apricot</name>
    <name type="synonym">Armeniaca vulgaris</name>
    <dbReference type="NCBI Taxonomy" id="36596"/>
    <lineage>
        <taxon>Eukaryota</taxon>
        <taxon>Viridiplantae</taxon>
        <taxon>Streptophyta</taxon>
        <taxon>Embryophyta</taxon>
        <taxon>Tracheophyta</taxon>
        <taxon>Spermatophyta</taxon>
        <taxon>Magnoliopsida</taxon>
        <taxon>eudicotyledons</taxon>
        <taxon>Gunneridae</taxon>
        <taxon>Pentapetalae</taxon>
        <taxon>rosids</taxon>
        <taxon>fabids</taxon>
        <taxon>Rosales</taxon>
        <taxon>Rosaceae</taxon>
        <taxon>Amygdaloideae</taxon>
        <taxon>Amygdaleae</taxon>
        <taxon>Prunus</taxon>
    </lineage>
</organism>
<dbReference type="InterPro" id="IPR044217">
    <property type="entry name" value="CLPT1/2"/>
</dbReference>
<dbReference type="InterPro" id="IPR004176">
    <property type="entry name" value="Clp_R_N"/>
</dbReference>
<dbReference type="PANTHER" id="PTHR47016:SF2">
    <property type="entry name" value="ATP-DEPENDENT CLP PROTEASE ATP-BINDING SUBUNIT CLPT2, CHLOROPLASTIC"/>
    <property type="match status" value="1"/>
</dbReference>
<name>A0A6J5URC8_PRUAR</name>
<reference evidence="3 4" key="1">
    <citation type="submission" date="2020-05" db="EMBL/GenBank/DDBJ databases">
        <authorList>
            <person name="Campoy J."/>
            <person name="Schneeberger K."/>
            <person name="Spophaly S."/>
        </authorList>
    </citation>
    <scope>NUCLEOTIDE SEQUENCE [LARGE SCALE GENOMIC DNA]</scope>
    <source>
        <strain evidence="3">PruArmRojPasFocal</strain>
    </source>
</reference>
<feature type="domain" description="Clp R" evidence="2">
    <location>
        <begin position="1"/>
        <end position="69"/>
    </location>
</feature>